<evidence type="ECO:0000313" key="2">
    <source>
        <dbReference type="EMBL" id="PAU81579.1"/>
    </source>
</evidence>
<name>A0A2A2FAC2_9GAMM</name>
<dbReference type="Proteomes" id="UP000218896">
    <property type="component" value="Unassembled WGS sequence"/>
</dbReference>
<proteinExistence type="predicted"/>
<dbReference type="SUPFAM" id="SSF52980">
    <property type="entry name" value="Restriction endonuclease-like"/>
    <property type="match status" value="1"/>
</dbReference>
<keyword evidence="2" id="KW-0540">Nuclease</keyword>
<evidence type="ECO:0000259" key="1">
    <source>
        <dbReference type="Pfam" id="PF09588"/>
    </source>
</evidence>
<protein>
    <submittedName>
        <fullName evidence="2">Endonuclease</fullName>
    </submittedName>
</protein>
<dbReference type="RefSeq" id="WP_095615686.1">
    <property type="nucleotide sequence ID" value="NZ_NSKD01000001.1"/>
</dbReference>
<dbReference type="InterPro" id="IPR019080">
    <property type="entry name" value="YqaJ_viral_recombinase"/>
</dbReference>
<dbReference type="NCBIfam" id="TIGR03033">
    <property type="entry name" value="phage_rel_nuc"/>
    <property type="match status" value="1"/>
</dbReference>
<gene>
    <name evidence="2" type="ORF">CK501_00015</name>
</gene>
<dbReference type="EMBL" id="NSKD01000001">
    <property type="protein sequence ID" value="PAU81579.1"/>
    <property type="molecule type" value="Genomic_DNA"/>
</dbReference>
<organism evidence="2 3">
    <name type="scientific">Halovibrio salipaludis</name>
    <dbReference type="NCBI Taxonomy" id="2032626"/>
    <lineage>
        <taxon>Bacteria</taxon>
        <taxon>Pseudomonadati</taxon>
        <taxon>Pseudomonadota</taxon>
        <taxon>Gammaproteobacteria</taxon>
        <taxon>Oceanospirillales</taxon>
        <taxon>Halomonadaceae</taxon>
        <taxon>Halovibrio</taxon>
    </lineage>
</organism>
<dbReference type="PANTHER" id="PTHR46609">
    <property type="entry name" value="EXONUCLEASE, PHAGE-TYPE/RECB, C-TERMINAL DOMAIN-CONTAINING PROTEIN"/>
    <property type="match status" value="1"/>
</dbReference>
<dbReference type="AlphaFoldDB" id="A0A2A2FAC2"/>
<evidence type="ECO:0000313" key="3">
    <source>
        <dbReference type="Proteomes" id="UP000218896"/>
    </source>
</evidence>
<dbReference type="InterPro" id="IPR017482">
    <property type="entry name" value="Lambda-type_endonuclease"/>
</dbReference>
<sequence length="332" mass="37677">MEMQQSQQSHKAALRLVSTKSMSRDEWLAIRRNGIGGSDAAAAVGLSPYQSPLELWMVKTGRDATLPKPDPEDQGSPVYWGNVLEPIVAEHYSKRTGRKVRRVNSVLQHPDPNKAWMLANLDYAVVGDDEVQVLECKTAGEFGSRKWRNGVPDYVQCQVQHQLAVTGKKAADVCVLLCGQELKIYRIQRDDELIAELIRLERQFWSYVETDTPLPADYSDSADRALRHLYPSDNGEELDLRDDREACKTFDQLQSARRQMEALKQAEAQLKHTLQQRMGEATKAIFPQGTVSWRKSNDSVALDTKRLLKDQPQLLDQYPVTKPGSRRFLIND</sequence>
<keyword evidence="2" id="KW-0255">Endonuclease</keyword>
<dbReference type="InterPro" id="IPR011335">
    <property type="entry name" value="Restrct_endonuc-II-like"/>
</dbReference>
<dbReference type="OrthoDB" id="46225at2"/>
<dbReference type="Gene3D" id="3.90.320.10">
    <property type="match status" value="1"/>
</dbReference>
<dbReference type="InterPro" id="IPR011604">
    <property type="entry name" value="PDDEXK-like_dom_sf"/>
</dbReference>
<dbReference type="GO" id="GO:0004519">
    <property type="term" value="F:endonuclease activity"/>
    <property type="evidence" value="ECO:0007669"/>
    <property type="project" value="UniProtKB-KW"/>
</dbReference>
<dbReference type="InterPro" id="IPR051703">
    <property type="entry name" value="NF-kappa-B_Signaling_Reg"/>
</dbReference>
<reference evidence="2 3" key="1">
    <citation type="submission" date="2017-08" db="EMBL/GenBank/DDBJ databases">
        <title>Halovibrio sewagensis sp. nov., isolated from wastewater of high salinity.</title>
        <authorList>
            <person name="Dong X."/>
            <person name="Zhang G."/>
        </authorList>
    </citation>
    <scope>NUCLEOTIDE SEQUENCE [LARGE SCALE GENOMIC DNA]</scope>
    <source>
        <strain evidence="2 3">YL5-2</strain>
    </source>
</reference>
<accession>A0A2A2FAC2</accession>
<keyword evidence="3" id="KW-1185">Reference proteome</keyword>
<feature type="domain" description="YqaJ viral recombinase" evidence="1">
    <location>
        <begin position="26"/>
        <end position="168"/>
    </location>
</feature>
<dbReference type="Pfam" id="PF09588">
    <property type="entry name" value="YqaJ"/>
    <property type="match status" value="1"/>
</dbReference>
<comment type="caution">
    <text evidence="2">The sequence shown here is derived from an EMBL/GenBank/DDBJ whole genome shotgun (WGS) entry which is preliminary data.</text>
</comment>
<dbReference type="PANTHER" id="PTHR46609:SF6">
    <property type="entry name" value="EXONUCLEASE, PHAGE-TYPE_RECB, C-TERMINAL DOMAIN-CONTAINING PROTEIN-RELATED"/>
    <property type="match status" value="1"/>
</dbReference>
<keyword evidence="2" id="KW-0378">Hydrolase</keyword>